<dbReference type="Pfam" id="PF16179">
    <property type="entry name" value="RHD_dimer"/>
    <property type="match status" value="1"/>
</dbReference>
<evidence type="ECO:0000313" key="2">
    <source>
        <dbReference type="Proteomes" id="UP000887574"/>
    </source>
</evidence>
<dbReference type="InterPro" id="IPR013783">
    <property type="entry name" value="Ig-like_fold"/>
</dbReference>
<dbReference type="Gene3D" id="2.60.40.340">
    <property type="entry name" value="Rel homology domain (RHD), DNA-binding domain"/>
    <property type="match status" value="1"/>
</dbReference>
<accession>A0A915EF18</accession>
<dbReference type="GO" id="GO:0000981">
    <property type="term" value="F:DNA-binding transcription factor activity, RNA polymerase II-specific"/>
    <property type="evidence" value="ECO:0007669"/>
    <property type="project" value="TreeGrafter"/>
</dbReference>
<dbReference type="WBParaSite" id="jg5669.1">
    <property type="protein sequence ID" value="jg5669.1"/>
    <property type="gene ID" value="jg5669"/>
</dbReference>
<feature type="domain" description="Rel homology dimerisation" evidence="1">
    <location>
        <begin position="214"/>
        <end position="314"/>
    </location>
</feature>
<protein>
    <submittedName>
        <fullName evidence="3">Rel homology dimerisation domain-containing protein</fullName>
    </submittedName>
</protein>
<dbReference type="PANTHER" id="PTHR12533:SF7">
    <property type="entry name" value="NFAT NUCLEAR FACTOR, ISOFORM B"/>
    <property type="match status" value="1"/>
</dbReference>
<dbReference type="PANTHER" id="PTHR12533">
    <property type="entry name" value="NFAT"/>
    <property type="match status" value="1"/>
</dbReference>
<proteinExistence type="predicted"/>
<reference evidence="3" key="1">
    <citation type="submission" date="2022-11" db="UniProtKB">
        <authorList>
            <consortium name="WormBaseParasite"/>
        </authorList>
    </citation>
    <scope>IDENTIFICATION</scope>
</reference>
<sequence>MGVKFARVVCSKKLVRDLHVYTFVVVEDEVQAEAGNNDYDDWLAPVWQPPITPCTSVSLPLSHPQLQKWIVSLHYSAKWLLSPTRVELYASSGAGPMTPHPLYQLIPVSGKSSNTTPCQKVTAADGIECLEVILRPETSMTAVLDCMGLLKICSYDAKHKRNIKTSSKNAHLNTSNYGSAVDFNAITMAQNSVRIVMRAYILWKTLVQQLGVPEVLKMSLTGASAKGEAELFIIGRNFDRNTKVVFREYKEGVILDGTLGWSAEAYIDKHYLHQCHIVCTVPAYYNLFKGGTVSVTVICASKSSHPKTFVYTPSEVEEEEDDWRPPGSPHISAVDSFDFGSVYNEANSTQNQQLVKTAN</sequence>
<dbReference type="SUPFAM" id="SSF81296">
    <property type="entry name" value="E set domains"/>
    <property type="match status" value="1"/>
</dbReference>
<dbReference type="InterPro" id="IPR032397">
    <property type="entry name" value="RHD_dimer"/>
</dbReference>
<name>A0A915EF18_9BILA</name>
<dbReference type="Proteomes" id="UP000887574">
    <property type="component" value="Unplaced"/>
</dbReference>
<dbReference type="GO" id="GO:0000978">
    <property type="term" value="F:RNA polymerase II cis-regulatory region sequence-specific DNA binding"/>
    <property type="evidence" value="ECO:0007669"/>
    <property type="project" value="TreeGrafter"/>
</dbReference>
<dbReference type="SUPFAM" id="SSF49417">
    <property type="entry name" value="p53-like transcription factors"/>
    <property type="match status" value="1"/>
</dbReference>
<evidence type="ECO:0000259" key="1">
    <source>
        <dbReference type="Pfam" id="PF16179"/>
    </source>
</evidence>
<dbReference type="InterPro" id="IPR008967">
    <property type="entry name" value="p53-like_TF_DNA-bd_sf"/>
</dbReference>
<dbReference type="InterPro" id="IPR037059">
    <property type="entry name" value="RHD_DNA_bind_dom_sf"/>
</dbReference>
<dbReference type="Gene3D" id="2.60.40.10">
    <property type="entry name" value="Immunoglobulins"/>
    <property type="match status" value="1"/>
</dbReference>
<dbReference type="AlphaFoldDB" id="A0A915EF18"/>
<evidence type="ECO:0000313" key="3">
    <source>
        <dbReference type="WBParaSite" id="jg5669.1"/>
    </source>
</evidence>
<keyword evidence="2" id="KW-1185">Reference proteome</keyword>
<dbReference type="InterPro" id="IPR008366">
    <property type="entry name" value="NFAT"/>
</dbReference>
<dbReference type="InterPro" id="IPR014756">
    <property type="entry name" value="Ig_E-set"/>
</dbReference>
<organism evidence="2 3">
    <name type="scientific">Ditylenchus dipsaci</name>
    <dbReference type="NCBI Taxonomy" id="166011"/>
    <lineage>
        <taxon>Eukaryota</taxon>
        <taxon>Metazoa</taxon>
        <taxon>Ecdysozoa</taxon>
        <taxon>Nematoda</taxon>
        <taxon>Chromadorea</taxon>
        <taxon>Rhabditida</taxon>
        <taxon>Tylenchina</taxon>
        <taxon>Tylenchomorpha</taxon>
        <taxon>Sphaerularioidea</taxon>
        <taxon>Anguinidae</taxon>
        <taxon>Anguininae</taxon>
        <taxon>Ditylenchus</taxon>
    </lineage>
</organism>
<dbReference type="GO" id="GO:0005667">
    <property type="term" value="C:transcription regulator complex"/>
    <property type="evidence" value="ECO:0007669"/>
    <property type="project" value="TreeGrafter"/>
</dbReference>